<proteinExistence type="predicted"/>
<feature type="region of interest" description="Disordered" evidence="1">
    <location>
        <begin position="231"/>
        <end position="304"/>
    </location>
</feature>
<feature type="non-terminal residue" evidence="3">
    <location>
        <position position="1"/>
    </location>
</feature>
<evidence type="ECO:0000313" key="3">
    <source>
        <dbReference type="EMBL" id="MDH2393411.1"/>
    </source>
</evidence>
<keyword evidence="4" id="KW-1185">Reference proteome</keyword>
<protein>
    <recommendedName>
        <fullName evidence="2">BACON domain-containing protein</fullName>
    </recommendedName>
</protein>
<dbReference type="Pfam" id="PF19190">
    <property type="entry name" value="BACON_2"/>
    <property type="match status" value="1"/>
</dbReference>
<feature type="compositionally biased region" description="Low complexity" evidence="1">
    <location>
        <begin position="454"/>
        <end position="470"/>
    </location>
</feature>
<feature type="region of interest" description="Disordered" evidence="1">
    <location>
        <begin position="1"/>
        <end position="21"/>
    </location>
</feature>
<dbReference type="RefSeq" id="WP_279932670.1">
    <property type="nucleotide sequence ID" value="NZ_JARWBG010000066.1"/>
</dbReference>
<feature type="region of interest" description="Disordered" evidence="1">
    <location>
        <begin position="368"/>
        <end position="470"/>
    </location>
</feature>
<sequence>AAGGPPEQAADGGRTPARGELAARRREELALLAWPEAAGTSPEQREALELAIRHGLAPREVAAVLGADALATRELLATAACEVERTRAALAVVETGNCPSIARLSGDSRVLLSAALRQELVRHVDDCPRCRRVAERVGAGGPWPGAVVTPATLPLVAAPRSAVYAAMLRAPRARANAPRFGPGGYPMDAKDCAARRERLRARALTTTVVATVVAAPVLALWAAYRGAPLTGESHGGTSVSAREADGPRGLDGEPYDHYENAGSVQSRPDHRFTAGGASPDVSVEVVSSGAPASPTGPGQAGPGRLTVEAQPAGDGTRITLSASGGTPVSWSLWSDAPWLRVSRASGVLQPGDSVTVYVTVDRRLEPEGPWSARVGVDPSGAVVEIDGRGPARPPASDPPPPSSSGPDPTPPPAPGPPPPSPPGPDPDPTPPPASDPPPSPPDPAQDPTPPPSSGTPQSAPPSASEPSASG</sequence>
<evidence type="ECO:0000313" key="4">
    <source>
        <dbReference type="Proteomes" id="UP001223144"/>
    </source>
</evidence>
<dbReference type="EMBL" id="JARWBG010000066">
    <property type="protein sequence ID" value="MDH2393411.1"/>
    <property type="molecule type" value="Genomic_DNA"/>
</dbReference>
<evidence type="ECO:0000256" key="1">
    <source>
        <dbReference type="SAM" id="MobiDB-lite"/>
    </source>
</evidence>
<feature type="compositionally biased region" description="Pro residues" evidence="1">
    <location>
        <begin position="391"/>
        <end position="453"/>
    </location>
</feature>
<comment type="caution">
    <text evidence="3">The sequence shown here is derived from an EMBL/GenBank/DDBJ whole genome shotgun (WGS) entry which is preliminary data.</text>
</comment>
<evidence type="ECO:0000259" key="2">
    <source>
        <dbReference type="Pfam" id="PF19190"/>
    </source>
</evidence>
<dbReference type="Proteomes" id="UP001223144">
    <property type="component" value="Unassembled WGS sequence"/>
</dbReference>
<name>A0ABT6HXH7_9ACTN</name>
<reference evidence="3 4" key="1">
    <citation type="submission" date="2023-04" db="EMBL/GenBank/DDBJ databases">
        <title>Streptomyces chengmaiensis sp. nov. isolated from the stem of mangrove plant in Hainan.</title>
        <authorList>
            <person name="Huang X."/>
            <person name="Zhou S."/>
            <person name="Chu X."/>
            <person name="Xie Y."/>
            <person name="Lin Y."/>
        </authorList>
    </citation>
    <scope>NUCLEOTIDE SEQUENCE [LARGE SCALE GENOMIC DNA]</scope>
    <source>
        <strain evidence="3 4">HNM0663</strain>
    </source>
</reference>
<feature type="domain" description="BACON" evidence="2">
    <location>
        <begin position="301"/>
        <end position="367"/>
    </location>
</feature>
<dbReference type="PRINTS" id="PR01217">
    <property type="entry name" value="PRICHEXTENSN"/>
</dbReference>
<accession>A0ABT6HXH7</accession>
<organism evidence="3 4">
    <name type="scientific">Streptomyces chengmaiensis</name>
    <dbReference type="NCBI Taxonomy" id="3040919"/>
    <lineage>
        <taxon>Bacteria</taxon>
        <taxon>Bacillati</taxon>
        <taxon>Actinomycetota</taxon>
        <taxon>Actinomycetes</taxon>
        <taxon>Kitasatosporales</taxon>
        <taxon>Streptomycetaceae</taxon>
        <taxon>Streptomyces</taxon>
    </lineage>
</organism>
<dbReference type="InterPro" id="IPR024361">
    <property type="entry name" value="BACON"/>
</dbReference>
<gene>
    <name evidence="3" type="ORF">QCN29_32535</name>
</gene>
<feature type="compositionally biased region" description="Basic and acidic residues" evidence="1">
    <location>
        <begin position="242"/>
        <end position="259"/>
    </location>
</feature>